<proteinExistence type="predicted"/>
<dbReference type="SUPFAM" id="SSF52833">
    <property type="entry name" value="Thioredoxin-like"/>
    <property type="match status" value="1"/>
</dbReference>
<sequence length="243" mass="27204">MASGFAHMAFPNESPAYREARNQLLGAEIALRRQTEAVAEMRRALPPGGEVPEDYVFERIGADFRPEMVKLSELFGEHSTLLLYSYMFGPERDAPCPGCTHLLDCIDGAARHVPQRAALYAVAKSPIARLAAWAHDRGWNHLKLLSTAGNEYDAHYYGDTGALTPAMRAERGYKDGEVWDEPMLNVFVRDGGTIRHFWGSELVFAPDDPGQDHRGLDFMDPVWGMLDTTPEGRGKEFFPKVNY</sequence>
<reference evidence="1 2" key="1">
    <citation type="submission" date="2018-05" db="EMBL/GenBank/DDBJ databases">
        <title>Genome of Sphingosinicella humi QZX222.</title>
        <authorList>
            <person name="Qiao Z."/>
            <person name="Wang G."/>
        </authorList>
    </citation>
    <scope>NUCLEOTIDE SEQUENCE [LARGE SCALE GENOMIC DNA]</scope>
    <source>
        <strain evidence="1 2">QZX222</strain>
    </source>
</reference>
<organism evidence="1 2">
    <name type="scientific">Allosphingosinicella humi</name>
    <dbReference type="NCBI Taxonomy" id="2068657"/>
    <lineage>
        <taxon>Bacteria</taxon>
        <taxon>Pseudomonadati</taxon>
        <taxon>Pseudomonadota</taxon>
        <taxon>Alphaproteobacteria</taxon>
        <taxon>Sphingomonadales</taxon>
        <taxon>Sphingomonadaceae</taxon>
        <taxon>Allosphingosinicella</taxon>
    </lineage>
</organism>
<dbReference type="Proteomes" id="UP000245916">
    <property type="component" value="Unassembled WGS sequence"/>
</dbReference>
<dbReference type="Pfam" id="PF05988">
    <property type="entry name" value="DUF899"/>
    <property type="match status" value="1"/>
</dbReference>
<dbReference type="InterPro" id="IPR010296">
    <property type="entry name" value="DUF899_thioredox"/>
</dbReference>
<name>A0A2U2J0F7_9SPHN</name>
<dbReference type="EMBL" id="QFFF01000001">
    <property type="protein sequence ID" value="PWG01797.1"/>
    <property type="molecule type" value="Genomic_DNA"/>
</dbReference>
<dbReference type="RefSeq" id="WP_109269936.1">
    <property type="nucleotide sequence ID" value="NZ_QFFF01000001.1"/>
</dbReference>
<keyword evidence="2" id="KW-1185">Reference proteome</keyword>
<gene>
    <name evidence="1" type="ORF">DF286_02110</name>
</gene>
<dbReference type="InterPro" id="IPR036249">
    <property type="entry name" value="Thioredoxin-like_sf"/>
</dbReference>
<comment type="caution">
    <text evidence="1">The sequence shown here is derived from an EMBL/GenBank/DDBJ whole genome shotgun (WGS) entry which is preliminary data.</text>
</comment>
<evidence type="ECO:0000313" key="2">
    <source>
        <dbReference type="Proteomes" id="UP000245916"/>
    </source>
</evidence>
<dbReference type="OrthoDB" id="7331188at2"/>
<protein>
    <submittedName>
        <fullName evidence="1">DUF899 domain-containing protein</fullName>
    </submittedName>
</protein>
<evidence type="ECO:0000313" key="1">
    <source>
        <dbReference type="EMBL" id="PWG01797.1"/>
    </source>
</evidence>
<dbReference type="AlphaFoldDB" id="A0A2U2J0F7"/>
<accession>A0A2U2J0F7</accession>